<evidence type="ECO:0000259" key="2">
    <source>
        <dbReference type="Pfam" id="PF07715"/>
    </source>
</evidence>
<evidence type="ECO:0000313" key="3">
    <source>
        <dbReference type="EMBL" id="RYC67134.1"/>
    </source>
</evidence>
<accession>A0A4Q2UDV5</accession>
<evidence type="ECO:0000313" key="4">
    <source>
        <dbReference type="Proteomes" id="UP000290407"/>
    </source>
</evidence>
<feature type="signal peptide" evidence="1">
    <location>
        <begin position="1"/>
        <end position="23"/>
    </location>
</feature>
<dbReference type="AlphaFoldDB" id="A0A4Q2UDV5"/>
<dbReference type="Proteomes" id="UP000290407">
    <property type="component" value="Unassembled WGS sequence"/>
</dbReference>
<dbReference type="RefSeq" id="WP_129605565.1">
    <property type="nucleotide sequence ID" value="NZ_SBLB01000009.1"/>
</dbReference>
<name>A0A4Q2UDV5_9BACT</name>
<reference evidence="3 4" key="1">
    <citation type="submission" date="2019-01" db="EMBL/GenBank/DDBJ databases">
        <title>Spirosoma flava sp. nov., a propanil-degrading bacterium isolated from herbicide-contaminated soil.</title>
        <authorList>
            <person name="Zhang L."/>
            <person name="Jiang J.-D."/>
        </authorList>
    </citation>
    <scope>NUCLEOTIDE SEQUENCE [LARGE SCALE GENOMIC DNA]</scope>
    <source>
        <strain evidence="3 4">TY50</strain>
    </source>
</reference>
<dbReference type="Gene3D" id="2.170.130.10">
    <property type="entry name" value="TonB-dependent receptor, plug domain"/>
    <property type="match status" value="1"/>
</dbReference>
<dbReference type="InterPro" id="IPR008969">
    <property type="entry name" value="CarboxyPept-like_regulatory"/>
</dbReference>
<dbReference type="Gene3D" id="2.60.40.1120">
    <property type="entry name" value="Carboxypeptidase-like, regulatory domain"/>
    <property type="match status" value="1"/>
</dbReference>
<dbReference type="InterPro" id="IPR023996">
    <property type="entry name" value="TonB-dep_OMP_SusC/RagA"/>
</dbReference>
<evidence type="ECO:0000256" key="1">
    <source>
        <dbReference type="SAM" id="SignalP"/>
    </source>
</evidence>
<dbReference type="InterPro" id="IPR012910">
    <property type="entry name" value="Plug_dom"/>
</dbReference>
<feature type="domain" description="TonB-dependent receptor plug" evidence="2">
    <location>
        <begin position="147"/>
        <end position="205"/>
    </location>
</feature>
<dbReference type="SUPFAM" id="SSF56935">
    <property type="entry name" value="Porins"/>
    <property type="match status" value="1"/>
</dbReference>
<proteinExistence type="predicted"/>
<dbReference type="NCBIfam" id="TIGR04057">
    <property type="entry name" value="SusC_RagA_signa"/>
    <property type="match status" value="1"/>
</dbReference>
<feature type="chain" id="PRO_5021008984" evidence="1">
    <location>
        <begin position="24"/>
        <end position="1009"/>
    </location>
</feature>
<dbReference type="Pfam" id="PF07715">
    <property type="entry name" value="Plug"/>
    <property type="match status" value="1"/>
</dbReference>
<dbReference type="EMBL" id="SBLB01000009">
    <property type="protein sequence ID" value="RYC67134.1"/>
    <property type="molecule type" value="Genomic_DNA"/>
</dbReference>
<dbReference type="InterPro" id="IPR037066">
    <property type="entry name" value="Plug_dom_sf"/>
</dbReference>
<dbReference type="SUPFAM" id="SSF49464">
    <property type="entry name" value="Carboxypeptidase regulatory domain-like"/>
    <property type="match status" value="1"/>
</dbReference>
<comment type="caution">
    <text evidence="3">The sequence shown here is derived from an EMBL/GenBank/DDBJ whole genome shotgun (WGS) entry which is preliminary data.</text>
</comment>
<gene>
    <name evidence="3" type="ORF">EQG79_25990</name>
</gene>
<dbReference type="NCBIfam" id="TIGR04056">
    <property type="entry name" value="OMP_RagA_SusC"/>
    <property type="match status" value="1"/>
</dbReference>
<organism evidence="3 4">
    <name type="scientific">Spirosoma sordidisoli</name>
    <dbReference type="NCBI Taxonomy" id="2502893"/>
    <lineage>
        <taxon>Bacteria</taxon>
        <taxon>Pseudomonadati</taxon>
        <taxon>Bacteroidota</taxon>
        <taxon>Cytophagia</taxon>
        <taxon>Cytophagales</taxon>
        <taxon>Cytophagaceae</taxon>
        <taxon>Spirosoma</taxon>
    </lineage>
</organism>
<protein>
    <submittedName>
        <fullName evidence="3">SusC/RagA family TonB-linked outer membrane protein</fullName>
    </submittedName>
</protein>
<sequence>MKQLVYITTVCSLLALYSAGARAQTNPKVEVRSVVRNAEGKPLRGAFISANAGQVKTKTDSLGAFSLTLAPKSTVLVSAEGYQDQVAQADTNMQDIVLAGIDDNASLVNVAFRTVPKKDLLGGVAVVNLPGLLQKNYTTGALDNLSAFAAGFNGNIWGMGEYLVLIDGVPRSATTDIHPTEIEQITVLKGAAALALYGSRAAKGVIQITTKRGVANEKRINVRVNTGLHVPKGYPDYLGSAEYMTLYNEARRNDGLEPLYNQETIWNHYSGTNPYRYPDVNYYSPEYLRKAYNRTDAFTEISGGNNRARFYTNIGFVHSNSLLNVGEAKNDNNTRLNVRGNIDVRLTDYISTSVDATAIFGNNRFAHGNYWSSAATLRPYRYSPLIPISMIEESDQLTQLQVQNSNYLIDGKYLLGGTQQHLTNPFADMYAAGYNKGTTRQFQFTSAINVDLRKALPGLSFGTRIGVDYSTSYNLSFNDQYAIYAPTWNSYAGNDMISSLQKFGEDRKNGAQNVSNSWRQQTIFFSGQFNYLRRINNVHNINAILVGTGHQRAETSVYHKSQSHVNLGLQLAYTYRQRYYLDFSGAVLHSAKLPPGNRQAFSPTLSAGWRISDEPFMAGASFVNNLKLTASAGILHTDLDIPGYYLYKGLFTHADGTWYSWRDGTLTRTTDSRRGENNDLFFAQRKDINVGVEASLFRQLLTLEANYFISRMDGIVTQAASIYPNYFVTGFPQSSFIPYINYNNDQRNGLDVNLSLNKQLGQVAWTVGLTGTVYNSKVIKRAENYENAYQNRVGKPLDAIFGLRSNGLFADESDIASNPTQTFGQVKPGDIKYVDQNGDNLIDSRDEVYLGRAGWNGSPLTFGLHLTARWKNWTVFTIATGNNGAFSQKNSSYFWIRGDDKYSAAVRDRWTPDTKETATYPRLTSLNNDNNIRTSDFWLYRNNRFNLAKVQVTYALPGQALPVKFIRDLTIYASGSDLLTLAKARQIMEMNIGGTPQTRFFNIGLNAAF</sequence>
<keyword evidence="1" id="KW-0732">Signal</keyword>
<dbReference type="InterPro" id="IPR023997">
    <property type="entry name" value="TonB-dep_OMP_SusC/RagA_CS"/>
</dbReference>
<keyword evidence="4" id="KW-1185">Reference proteome</keyword>